<dbReference type="InterPro" id="IPR058634">
    <property type="entry name" value="AaeA-lik-b-barrel"/>
</dbReference>
<dbReference type="Proteomes" id="UP000019486">
    <property type="component" value="Unassembled WGS sequence"/>
</dbReference>
<dbReference type="Pfam" id="PF25917">
    <property type="entry name" value="BSH_RND"/>
    <property type="match status" value="1"/>
</dbReference>
<feature type="region of interest" description="Disordered" evidence="3">
    <location>
        <begin position="1"/>
        <end position="48"/>
    </location>
</feature>
<dbReference type="Gene3D" id="2.40.50.100">
    <property type="match status" value="1"/>
</dbReference>
<sequence>MLREPEARDGGAKPTIPVQDRVTPAPNLKPNPAPGPTATPRAAATATLETPAKPRRRWLRPVLFALLPVALVAGGYEYVTGGRIMSTDNAYVQADMVGIATDVSGIVKEIAVHENQVVKAGDVLFRLDDQPYRLSLARAEAQIGIVRNDLSALRASYRDMQAQIEQAQSDLAFYNTDLDRQRQLASSNFASRATFDVSRHNVQTAELRISSLKQRLAGIAASLNGDPDAPVEQHPRFKDAVAARDEMARQLSHTTVLAPMAGVVTKVPSLQVGQYLSSASAAFSLVATDHVWIDASPKETELTHVRPGQPVAISVDTYPGVEWNGTVDSVSPASGASFSLLPAQNTSGNWVKVVQRIPMRIRIDTPADQTADRPPLRVGMSVTVGVDTNHARGVPEFLTGLFGASHV</sequence>
<evidence type="ECO:0000313" key="7">
    <source>
        <dbReference type="Proteomes" id="UP000019486"/>
    </source>
</evidence>
<dbReference type="Pfam" id="PF25963">
    <property type="entry name" value="Beta-barrel_AAEA"/>
    <property type="match status" value="1"/>
</dbReference>
<dbReference type="GO" id="GO:0055085">
    <property type="term" value="P:transmembrane transport"/>
    <property type="evidence" value="ECO:0007669"/>
    <property type="project" value="InterPro"/>
</dbReference>
<dbReference type="Gene3D" id="2.40.30.170">
    <property type="match status" value="1"/>
</dbReference>
<dbReference type="PANTHER" id="PTHR30386">
    <property type="entry name" value="MEMBRANE FUSION SUBUNIT OF EMRAB-TOLC MULTIDRUG EFFLUX PUMP"/>
    <property type="match status" value="1"/>
</dbReference>
<dbReference type="STRING" id="1385369.N825_12110"/>
<comment type="subcellular location">
    <subcellularLocation>
        <location evidence="1">Cell envelope</location>
    </subcellularLocation>
</comment>
<dbReference type="EMBL" id="AVFL01000017">
    <property type="protein sequence ID" value="EWY38548.1"/>
    <property type="molecule type" value="Genomic_DNA"/>
</dbReference>
<evidence type="ECO:0000256" key="3">
    <source>
        <dbReference type="SAM" id="MobiDB-lite"/>
    </source>
</evidence>
<keyword evidence="7" id="KW-1185">Reference proteome</keyword>
<dbReference type="PRINTS" id="PR01490">
    <property type="entry name" value="RTXTOXIND"/>
</dbReference>
<feature type="coiled-coil region" evidence="2">
    <location>
        <begin position="150"/>
        <end position="184"/>
    </location>
</feature>
<evidence type="ECO:0000259" key="5">
    <source>
        <dbReference type="Pfam" id="PF25963"/>
    </source>
</evidence>
<proteinExistence type="predicted"/>
<dbReference type="InterPro" id="IPR050739">
    <property type="entry name" value="MFP"/>
</dbReference>
<dbReference type="AlphaFoldDB" id="W9H464"/>
<dbReference type="SUPFAM" id="SSF111369">
    <property type="entry name" value="HlyD-like secretion proteins"/>
    <property type="match status" value="2"/>
</dbReference>
<gene>
    <name evidence="6" type="ORF">N825_12110</name>
</gene>
<dbReference type="InterPro" id="IPR058625">
    <property type="entry name" value="MdtA-like_BSH"/>
</dbReference>
<feature type="domain" description="Multidrug resistance protein MdtA-like barrel-sandwich hybrid" evidence="4">
    <location>
        <begin position="97"/>
        <end position="286"/>
    </location>
</feature>
<comment type="caution">
    <text evidence="6">The sequence shown here is derived from an EMBL/GenBank/DDBJ whole genome shotgun (WGS) entry which is preliminary data.</text>
</comment>
<feature type="domain" description="p-hydroxybenzoic acid efflux pump subunit AaeA-like beta-barrel" evidence="5">
    <location>
        <begin position="295"/>
        <end position="385"/>
    </location>
</feature>
<dbReference type="GO" id="GO:0030313">
    <property type="term" value="C:cell envelope"/>
    <property type="evidence" value="ECO:0007669"/>
    <property type="project" value="UniProtKB-SubCell"/>
</dbReference>
<evidence type="ECO:0000256" key="1">
    <source>
        <dbReference type="ARBA" id="ARBA00004196"/>
    </source>
</evidence>
<dbReference type="OrthoDB" id="9811754at2"/>
<keyword evidence="2" id="KW-0175">Coiled coil</keyword>
<organism evidence="6 7">
    <name type="scientific">Skermanella stibiiresistens SB22</name>
    <dbReference type="NCBI Taxonomy" id="1385369"/>
    <lineage>
        <taxon>Bacteria</taxon>
        <taxon>Pseudomonadati</taxon>
        <taxon>Pseudomonadota</taxon>
        <taxon>Alphaproteobacteria</taxon>
        <taxon>Rhodospirillales</taxon>
        <taxon>Azospirillaceae</taxon>
        <taxon>Skermanella</taxon>
    </lineage>
</organism>
<accession>W9H464</accession>
<dbReference type="PATRIC" id="fig|1385369.3.peg.4313"/>
<feature type="compositionally biased region" description="Pro residues" evidence="3">
    <location>
        <begin position="27"/>
        <end position="37"/>
    </location>
</feature>
<feature type="compositionally biased region" description="Basic and acidic residues" evidence="3">
    <location>
        <begin position="1"/>
        <end position="11"/>
    </location>
</feature>
<name>W9H464_9PROT</name>
<protein>
    <submittedName>
        <fullName evidence="6">Hemolysin secretion protein D</fullName>
    </submittedName>
</protein>
<evidence type="ECO:0000256" key="2">
    <source>
        <dbReference type="SAM" id="Coils"/>
    </source>
</evidence>
<dbReference type="PANTHER" id="PTHR30386:SF19">
    <property type="entry name" value="MULTIDRUG EXPORT PROTEIN EMRA-RELATED"/>
    <property type="match status" value="1"/>
</dbReference>
<feature type="compositionally biased region" description="Low complexity" evidence="3">
    <location>
        <begin position="38"/>
        <end position="48"/>
    </location>
</feature>
<evidence type="ECO:0000313" key="6">
    <source>
        <dbReference type="EMBL" id="EWY38548.1"/>
    </source>
</evidence>
<evidence type="ECO:0000259" key="4">
    <source>
        <dbReference type="Pfam" id="PF25917"/>
    </source>
</evidence>
<reference evidence="6 7" key="1">
    <citation type="submission" date="2013-08" db="EMBL/GenBank/DDBJ databases">
        <title>The genome sequence of Skermanella stibiiresistens.</title>
        <authorList>
            <person name="Zhu W."/>
            <person name="Wang G."/>
        </authorList>
    </citation>
    <scope>NUCLEOTIDE SEQUENCE [LARGE SCALE GENOMIC DNA]</scope>
    <source>
        <strain evidence="6 7">SB22</strain>
    </source>
</reference>